<comment type="caution">
    <text evidence="1">The sequence shown here is derived from an EMBL/GenBank/DDBJ whole genome shotgun (WGS) entry which is preliminary data.</text>
</comment>
<dbReference type="OrthoDB" id="8256667at2"/>
<dbReference type="EMBL" id="FCNV02000021">
    <property type="protein sequence ID" value="SAL51445.1"/>
    <property type="molecule type" value="Genomic_DNA"/>
</dbReference>
<evidence type="ECO:0000313" key="1">
    <source>
        <dbReference type="EMBL" id="SAL51445.1"/>
    </source>
</evidence>
<dbReference type="RefSeq" id="WP_143754700.1">
    <property type="nucleotide sequence ID" value="NZ_FCNV02000021.1"/>
</dbReference>
<name>A0A658R502_9BURK</name>
<proteinExistence type="predicted"/>
<keyword evidence="2" id="KW-1185">Reference proteome</keyword>
<sequence length="365" mass="40199">MQPAYCAPLAISCRRDFKAMKRHSFFDGRLRILLALFAYLLIDPVHADPVATVAQLSAQVWRPAAPWCTDGQGKAFPSKVDANGNCDDGDAVIFNGLLCYSGENVACDAVQNAQSREAALPRRGEWFRSPRLALNPELHPSNSFSNDQNLGVLLSVVNHRSEQKYLDRLSAWTTWIEANAACIIGNEPLCLRGWPRFCRDDNEHGCGLRPGDIATLATVLHRLNLPLPQGPGGAMGQLFDAFVEAAIPITFADANTNDTDYPLHLVAVEILLWRSFGASDDTSPILDRAAAILHRRQPKNPFFAYLAGEPKNTVAQGVLQFCPDSALSVPKDKVQWTWERADGTGAEKKSMVWDCIFMANLLARP</sequence>
<evidence type="ECO:0000313" key="2">
    <source>
        <dbReference type="Proteomes" id="UP000198263"/>
    </source>
</evidence>
<dbReference type="AlphaFoldDB" id="A0A658R502"/>
<organism evidence="1 2">
    <name type="scientific">Caballeronia concitans</name>
    <dbReference type="NCBI Taxonomy" id="1777133"/>
    <lineage>
        <taxon>Bacteria</taxon>
        <taxon>Pseudomonadati</taxon>
        <taxon>Pseudomonadota</taxon>
        <taxon>Betaproteobacteria</taxon>
        <taxon>Burkholderiales</taxon>
        <taxon>Burkholderiaceae</taxon>
        <taxon>Caballeronia</taxon>
    </lineage>
</organism>
<gene>
    <name evidence="1" type="ORF">AWB72_05450</name>
</gene>
<dbReference type="Proteomes" id="UP000198263">
    <property type="component" value="Unassembled WGS sequence"/>
</dbReference>
<reference evidence="1 2" key="1">
    <citation type="submission" date="2016-01" db="EMBL/GenBank/DDBJ databases">
        <authorList>
            <person name="Peeters C."/>
        </authorList>
    </citation>
    <scope>NUCLEOTIDE SEQUENCE [LARGE SCALE GENOMIC DNA]</scope>
    <source>
        <strain evidence="1">LMG 29315</strain>
    </source>
</reference>
<accession>A0A658R502</accession>
<protein>
    <submittedName>
        <fullName evidence="1">Uncharacterized protein</fullName>
    </submittedName>
</protein>